<comment type="caution">
    <text evidence="1">The sequence shown here is derived from an EMBL/GenBank/DDBJ whole genome shotgun (WGS) entry which is preliminary data.</text>
</comment>
<protein>
    <submittedName>
        <fullName evidence="1">Uncharacterized protein</fullName>
    </submittedName>
</protein>
<sequence length="74" mass="8565">MYLILVKENSDHKLFGIAEDISEVKSKIKDNDLQDKIKNGKAYLVEGKISLIRPETTPELLEIKEIKKKKDMSY</sequence>
<dbReference type="AlphaFoldDB" id="A0A0F9B1T3"/>
<proteinExistence type="predicted"/>
<gene>
    <name evidence="1" type="ORF">LCGC14_2501120</name>
</gene>
<organism evidence="1">
    <name type="scientific">marine sediment metagenome</name>
    <dbReference type="NCBI Taxonomy" id="412755"/>
    <lineage>
        <taxon>unclassified sequences</taxon>
        <taxon>metagenomes</taxon>
        <taxon>ecological metagenomes</taxon>
    </lineage>
</organism>
<dbReference type="EMBL" id="LAZR01039885">
    <property type="protein sequence ID" value="KKL15884.1"/>
    <property type="molecule type" value="Genomic_DNA"/>
</dbReference>
<accession>A0A0F9B1T3</accession>
<evidence type="ECO:0000313" key="1">
    <source>
        <dbReference type="EMBL" id="KKL15884.1"/>
    </source>
</evidence>
<name>A0A0F9B1T3_9ZZZZ</name>
<reference evidence="1" key="1">
    <citation type="journal article" date="2015" name="Nature">
        <title>Complex archaea that bridge the gap between prokaryotes and eukaryotes.</title>
        <authorList>
            <person name="Spang A."/>
            <person name="Saw J.H."/>
            <person name="Jorgensen S.L."/>
            <person name="Zaremba-Niedzwiedzka K."/>
            <person name="Martijn J."/>
            <person name="Lind A.E."/>
            <person name="van Eijk R."/>
            <person name="Schleper C."/>
            <person name="Guy L."/>
            <person name="Ettema T.J."/>
        </authorList>
    </citation>
    <scope>NUCLEOTIDE SEQUENCE</scope>
</reference>